<gene>
    <name evidence="4" type="ORF">SAMN05660859_0645</name>
</gene>
<dbReference type="Gene3D" id="3.40.630.30">
    <property type="match status" value="1"/>
</dbReference>
<evidence type="ECO:0000256" key="1">
    <source>
        <dbReference type="ARBA" id="ARBA00022679"/>
    </source>
</evidence>
<protein>
    <submittedName>
        <fullName evidence="4">Acetyltransferase (GNAT) family protein</fullName>
    </submittedName>
</protein>
<evidence type="ECO:0000313" key="5">
    <source>
        <dbReference type="Proteomes" id="UP000198889"/>
    </source>
</evidence>
<dbReference type="Pfam" id="PF13508">
    <property type="entry name" value="Acetyltransf_7"/>
    <property type="match status" value="1"/>
</dbReference>
<keyword evidence="1 4" id="KW-0808">Transferase</keyword>
<evidence type="ECO:0000313" key="4">
    <source>
        <dbReference type="EMBL" id="SCW33332.1"/>
    </source>
</evidence>
<proteinExistence type="predicted"/>
<dbReference type="SUPFAM" id="SSF55729">
    <property type="entry name" value="Acyl-CoA N-acyltransferases (Nat)"/>
    <property type="match status" value="1"/>
</dbReference>
<evidence type="ECO:0000259" key="3">
    <source>
        <dbReference type="PROSITE" id="PS51186"/>
    </source>
</evidence>
<dbReference type="CDD" id="cd04301">
    <property type="entry name" value="NAT_SF"/>
    <property type="match status" value="1"/>
</dbReference>
<dbReference type="InterPro" id="IPR000182">
    <property type="entry name" value="GNAT_dom"/>
</dbReference>
<accession>A0A1G4PM32</accession>
<reference evidence="5" key="1">
    <citation type="submission" date="2016-10" db="EMBL/GenBank/DDBJ databases">
        <authorList>
            <person name="Varghese N."/>
            <person name="Submissions S."/>
        </authorList>
    </citation>
    <scope>NUCLEOTIDE SEQUENCE [LARGE SCALE GENOMIC DNA]</scope>
    <source>
        <strain evidence="5">CGMCC 1.1761</strain>
    </source>
</reference>
<dbReference type="AlphaFoldDB" id="A0A1G4PM32"/>
<sequence>MKITIESDPGAQVRDLIDQGLDIFNEAKAGPLQASELWVIARDDEGAAKAGLKARTYFGWLHIDWLWVSPEARGSGVGSALLSAAEAEARARGCIGAHLETYSFQAPDFYERHGYQRFGQIEDYPPGHSCIWLKKRF</sequence>
<dbReference type="PANTHER" id="PTHR43877:SF2">
    <property type="entry name" value="AMINOALKYLPHOSPHONATE N-ACETYLTRANSFERASE-RELATED"/>
    <property type="match status" value="1"/>
</dbReference>
<name>A0A1G4PM32_9HYPH</name>
<dbReference type="InterPro" id="IPR050832">
    <property type="entry name" value="Bact_Acetyltransf"/>
</dbReference>
<dbReference type="RefSeq" id="WP_091436058.1">
    <property type="nucleotide sequence ID" value="NZ_FMTP01000001.1"/>
</dbReference>
<dbReference type="EMBL" id="FMTP01000001">
    <property type="protein sequence ID" value="SCW33332.1"/>
    <property type="molecule type" value="Genomic_DNA"/>
</dbReference>
<evidence type="ECO:0000256" key="2">
    <source>
        <dbReference type="ARBA" id="ARBA00023315"/>
    </source>
</evidence>
<dbReference type="PANTHER" id="PTHR43877">
    <property type="entry name" value="AMINOALKYLPHOSPHONATE N-ACETYLTRANSFERASE-RELATED-RELATED"/>
    <property type="match status" value="1"/>
</dbReference>
<keyword evidence="5" id="KW-1185">Reference proteome</keyword>
<keyword evidence="2" id="KW-0012">Acyltransferase</keyword>
<feature type="domain" description="N-acetyltransferase" evidence="3">
    <location>
        <begin position="1"/>
        <end position="137"/>
    </location>
</feature>
<dbReference type="Proteomes" id="UP000198889">
    <property type="component" value="Unassembled WGS sequence"/>
</dbReference>
<dbReference type="STRING" id="177413.SAMN05660859_0645"/>
<dbReference type="InterPro" id="IPR016181">
    <property type="entry name" value="Acyl_CoA_acyltransferase"/>
</dbReference>
<dbReference type="GO" id="GO:0016747">
    <property type="term" value="F:acyltransferase activity, transferring groups other than amino-acyl groups"/>
    <property type="evidence" value="ECO:0007669"/>
    <property type="project" value="InterPro"/>
</dbReference>
<dbReference type="PROSITE" id="PS51186">
    <property type="entry name" value="GNAT"/>
    <property type="match status" value="1"/>
</dbReference>
<organism evidence="4 5">
    <name type="scientific">Ancylobacter rudongensis</name>
    <dbReference type="NCBI Taxonomy" id="177413"/>
    <lineage>
        <taxon>Bacteria</taxon>
        <taxon>Pseudomonadati</taxon>
        <taxon>Pseudomonadota</taxon>
        <taxon>Alphaproteobacteria</taxon>
        <taxon>Hyphomicrobiales</taxon>
        <taxon>Xanthobacteraceae</taxon>
        <taxon>Ancylobacter</taxon>
    </lineage>
</organism>